<organism evidence="2">
    <name type="scientific">Streptomyces sp. R35</name>
    <dbReference type="NCBI Taxonomy" id="3238630"/>
    <lineage>
        <taxon>Bacteria</taxon>
        <taxon>Bacillati</taxon>
        <taxon>Actinomycetota</taxon>
        <taxon>Actinomycetes</taxon>
        <taxon>Kitasatosporales</taxon>
        <taxon>Streptomycetaceae</taxon>
        <taxon>Streptomyces</taxon>
    </lineage>
</organism>
<proteinExistence type="predicted"/>
<dbReference type="RefSeq" id="WP_369265197.1">
    <property type="nucleotide sequence ID" value="NZ_CP163440.1"/>
</dbReference>
<keyword evidence="1" id="KW-0732">Signal</keyword>
<gene>
    <name evidence="2" type="ORF">AB5J50_50405</name>
</gene>
<feature type="chain" id="PRO_5044203049" evidence="1">
    <location>
        <begin position="20"/>
        <end position="89"/>
    </location>
</feature>
<evidence type="ECO:0000313" key="2">
    <source>
        <dbReference type="EMBL" id="XDQ68379.1"/>
    </source>
</evidence>
<dbReference type="EMBL" id="CP163440">
    <property type="protein sequence ID" value="XDQ68379.1"/>
    <property type="molecule type" value="Genomic_DNA"/>
</dbReference>
<evidence type="ECO:0000256" key="1">
    <source>
        <dbReference type="SAM" id="SignalP"/>
    </source>
</evidence>
<accession>A0AB39SMM1</accession>
<protein>
    <submittedName>
        <fullName evidence="2">Uncharacterized protein</fullName>
    </submittedName>
</protein>
<sequence length="89" mass="9517">MTAALSVFAVLFPPAAAHAVLPAPAPAAAFQRHVPGDTITLPVRDALAALPLQDESRTGYTRDKFWHWIEADKNGVRSRDHLVGPVGHG</sequence>
<dbReference type="AlphaFoldDB" id="A0AB39SMM1"/>
<name>A0AB39SMM1_9ACTN</name>
<reference evidence="2" key="1">
    <citation type="submission" date="2024-07" db="EMBL/GenBank/DDBJ databases">
        <authorList>
            <person name="Yu S.T."/>
        </authorList>
    </citation>
    <scope>NUCLEOTIDE SEQUENCE</scope>
    <source>
        <strain evidence="2">R35</strain>
    </source>
</reference>
<feature type="signal peptide" evidence="1">
    <location>
        <begin position="1"/>
        <end position="19"/>
    </location>
</feature>